<feature type="transmembrane region" description="Helical" evidence="1">
    <location>
        <begin position="68"/>
        <end position="87"/>
    </location>
</feature>
<keyword evidence="1" id="KW-0472">Membrane</keyword>
<reference evidence="2 3" key="1">
    <citation type="submission" date="2024-09" db="EMBL/GenBank/DDBJ databases">
        <authorList>
            <person name="Sun Q."/>
            <person name="Mori K."/>
        </authorList>
    </citation>
    <scope>NUCLEOTIDE SEQUENCE [LARGE SCALE GENOMIC DNA]</scope>
    <source>
        <strain evidence="2 3">JCM 11201</strain>
    </source>
</reference>
<dbReference type="NCBIfam" id="NF041644">
    <property type="entry name" value="CBO0543_fam"/>
    <property type="match status" value="1"/>
</dbReference>
<dbReference type="Proteomes" id="UP001589609">
    <property type="component" value="Unassembled WGS sequence"/>
</dbReference>
<accession>A0ABV5WAG2</accession>
<gene>
    <name evidence="2" type="ORF">ACFFMS_03340</name>
</gene>
<evidence type="ECO:0000256" key="1">
    <source>
        <dbReference type="SAM" id="Phobius"/>
    </source>
</evidence>
<organism evidence="2 3">
    <name type="scientific">Ectobacillus funiculus</name>
    <dbReference type="NCBI Taxonomy" id="137993"/>
    <lineage>
        <taxon>Bacteria</taxon>
        <taxon>Bacillati</taxon>
        <taxon>Bacillota</taxon>
        <taxon>Bacilli</taxon>
        <taxon>Bacillales</taxon>
        <taxon>Bacillaceae</taxon>
        <taxon>Ectobacillus</taxon>
    </lineage>
</organism>
<comment type="caution">
    <text evidence="2">The sequence shown here is derived from an EMBL/GenBank/DDBJ whole genome shotgun (WGS) entry which is preliminary data.</text>
</comment>
<keyword evidence="1" id="KW-1133">Transmembrane helix</keyword>
<keyword evidence="1" id="KW-0812">Transmembrane</keyword>
<feature type="transmembrane region" description="Helical" evidence="1">
    <location>
        <begin position="94"/>
        <end position="112"/>
    </location>
</feature>
<dbReference type="EMBL" id="JBHMAF010000017">
    <property type="protein sequence ID" value="MFB9757576.1"/>
    <property type="molecule type" value="Genomic_DNA"/>
</dbReference>
<feature type="transmembrane region" description="Helical" evidence="1">
    <location>
        <begin position="124"/>
        <end position="147"/>
    </location>
</feature>
<proteinExistence type="predicted"/>
<dbReference type="InterPro" id="IPR048147">
    <property type="entry name" value="CBO0543-like"/>
</dbReference>
<protein>
    <submittedName>
        <fullName evidence="2">CBO0543 family protein</fullName>
    </submittedName>
</protein>
<evidence type="ECO:0000313" key="3">
    <source>
        <dbReference type="Proteomes" id="UP001589609"/>
    </source>
</evidence>
<feature type="transmembrane region" description="Helical" evidence="1">
    <location>
        <begin position="26"/>
        <end position="48"/>
    </location>
</feature>
<name>A0ABV5WAG2_9BACI</name>
<sequence>MERSLLRILTVACIASTPFIFKRKNLLMDLIIFFSKGVLSTCIDSYCIKTKKLKYPVRPFPKVFDTNILYDLLMFPLLSIVWVRWTYNTNLKTTLLRSLWFSVPMSIAQMIMEKTTNLFSWKSWSVWHTFASINFTLFTIRGAVWLLRIFTEQNKSANINVNHQEDKEKTFGHILPFKGKSSNHVELKNSYQ</sequence>
<keyword evidence="3" id="KW-1185">Reference proteome</keyword>
<dbReference type="RefSeq" id="WP_379947886.1">
    <property type="nucleotide sequence ID" value="NZ_JBHMAF010000017.1"/>
</dbReference>
<evidence type="ECO:0000313" key="2">
    <source>
        <dbReference type="EMBL" id="MFB9757576.1"/>
    </source>
</evidence>